<dbReference type="EMBL" id="FMIC01000002">
    <property type="protein sequence ID" value="SCL71253.1"/>
    <property type="molecule type" value="Genomic_DNA"/>
</dbReference>
<protein>
    <submittedName>
        <fullName evidence="3">Uncharacterized conserved protein</fullName>
    </submittedName>
    <submittedName>
        <fullName evidence="4">YciI family protein</fullName>
    </submittedName>
</protein>
<accession>A0A1C6VY59</accession>
<dbReference type="PANTHER" id="PTHR35174">
    <property type="entry name" value="BLL7171 PROTEIN-RELATED"/>
    <property type="match status" value="1"/>
</dbReference>
<feature type="domain" description="YCII-related" evidence="2">
    <location>
        <begin position="20"/>
        <end position="102"/>
    </location>
</feature>
<evidence type="ECO:0000313" key="6">
    <source>
        <dbReference type="Proteomes" id="UP001334804"/>
    </source>
</evidence>
<evidence type="ECO:0000313" key="3">
    <source>
        <dbReference type="EMBL" id="SCL71253.1"/>
    </source>
</evidence>
<proteinExistence type="inferred from homology"/>
<name>A0A1C6VY59_9ACTN</name>
<dbReference type="EMBL" id="CP109071">
    <property type="protein sequence ID" value="WSA31552.1"/>
    <property type="molecule type" value="Genomic_DNA"/>
</dbReference>
<evidence type="ECO:0000313" key="5">
    <source>
        <dbReference type="Proteomes" id="UP000199343"/>
    </source>
</evidence>
<dbReference type="Proteomes" id="UP000199343">
    <property type="component" value="Unassembled WGS sequence"/>
</dbReference>
<dbReference type="Proteomes" id="UP001334804">
    <property type="component" value="Chromosome"/>
</dbReference>
<dbReference type="AlphaFoldDB" id="A0A1C6VY59"/>
<evidence type="ECO:0000313" key="4">
    <source>
        <dbReference type="EMBL" id="WSA31552.1"/>
    </source>
</evidence>
<dbReference type="PANTHER" id="PTHR35174:SF3">
    <property type="entry name" value="BLL7171 PROTEIN"/>
    <property type="match status" value="1"/>
</dbReference>
<reference evidence="3 5" key="1">
    <citation type="submission" date="2016-06" db="EMBL/GenBank/DDBJ databases">
        <authorList>
            <person name="Kjaerup R.B."/>
            <person name="Dalgaard T.S."/>
            <person name="Juul-Madsen H.R."/>
        </authorList>
    </citation>
    <scope>NUCLEOTIDE SEQUENCE [LARGE SCALE GENOMIC DNA]</scope>
    <source>
        <strain evidence="3 5">DSM 43363</strain>
    </source>
</reference>
<reference evidence="4 6" key="2">
    <citation type="submission" date="2022-10" db="EMBL/GenBank/DDBJ databases">
        <title>The complete genomes of actinobacterial strains from the NBC collection.</title>
        <authorList>
            <person name="Joergensen T.S."/>
            <person name="Alvarez Arevalo M."/>
            <person name="Sterndorff E.B."/>
            <person name="Faurdal D."/>
            <person name="Vuksanovic O."/>
            <person name="Mourched A.-S."/>
            <person name="Charusanti P."/>
            <person name="Shaw S."/>
            <person name="Blin K."/>
            <person name="Weber T."/>
        </authorList>
    </citation>
    <scope>NUCLEOTIDE SEQUENCE [LARGE SCALE GENOMIC DNA]</scope>
    <source>
        <strain evidence="4 6">NBC 01809</strain>
    </source>
</reference>
<keyword evidence="6" id="KW-1185">Reference proteome</keyword>
<organism evidence="3 5">
    <name type="scientific">Micromonospora peucetia</name>
    <dbReference type="NCBI Taxonomy" id="47871"/>
    <lineage>
        <taxon>Bacteria</taxon>
        <taxon>Bacillati</taxon>
        <taxon>Actinomycetota</taxon>
        <taxon>Actinomycetes</taxon>
        <taxon>Micromonosporales</taxon>
        <taxon>Micromonosporaceae</taxon>
        <taxon>Micromonospora</taxon>
    </lineage>
</organism>
<evidence type="ECO:0000256" key="1">
    <source>
        <dbReference type="ARBA" id="ARBA00007689"/>
    </source>
</evidence>
<dbReference type="STRING" id="47871.GA0070608_4589"/>
<evidence type="ECO:0000259" key="2">
    <source>
        <dbReference type="Pfam" id="PF03795"/>
    </source>
</evidence>
<dbReference type="OrthoDB" id="668782at2"/>
<dbReference type="InterPro" id="IPR011008">
    <property type="entry name" value="Dimeric_a/b-barrel"/>
</dbReference>
<dbReference type="InterPro" id="IPR005545">
    <property type="entry name" value="YCII"/>
</dbReference>
<sequence>MKQYLVSIYQPGGEGMPDPEFLAGVMRELGAIREELEASGCWVFGQGLHAPDTATVLRPKDGDVLVTDGPFVEGKEHLGGVTILRAPDLDAALAWGRRYALATTLPIEVRPFQGES</sequence>
<dbReference type="SUPFAM" id="SSF54909">
    <property type="entry name" value="Dimeric alpha+beta barrel"/>
    <property type="match status" value="1"/>
</dbReference>
<dbReference type="Gene3D" id="3.30.70.1060">
    <property type="entry name" value="Dimeric alpha+beta barrel"/>
    <property type="match status" value="1"/>
</dbReference>
<dbReference type="Pfam" id="PF03795">
    <property type="entry name" value="YCII"/>
    <property type="match status" value="1"/>
</dbReference>
<gene>
    <name evidence="3" type="ORF">GA0070608_4589</name>
    <name evidence="4" type="ORF">OIE14_26015</name>
</gene>
<dbReference type="RefSeq" id="WP_091630527.1">
    <property type="nucleotide sequence ID" value="NZ_CP109071.1"/>
</dbReference>
<comment type="similarity">
    <text evidence="1">Belongs to the YciI family.</text>
</comment>